<feature type="domain" description="CSD" evidence="1">
    <location>
        <begin position="3"/>
        <end position="65"/>
    </location>
</feature>
<keyword evidence="4" id="KW-1185">Reference proteome</keyword>
<dbReference type="GO" id="GO:0003676">
    <property type="term" value="F:nucleic acid binding"/>
    <property type="evidence" value="ECO:0007669"/>
    <property type="project" value="InterPro"/>
</dbReference>
<evidence type="ECO:0000313" key="5">
    <source>
        <dbReference type="Proteomes" id="UP000317267"/>
    </source>
</evidence>
<evidence type="ECO:0000313" key="4">
    <source>
        <dbReference type="Proteomes" id="UP000198740"/>
    </source>
</evidence>
<reference evidence="2 4" key="1">
    <citation type="submission" date="2016-10" db="EMBL/GenBank/DDBJ databases">
        <authorList>
            <person name="Varghese N."/>
            <person name="Submissions S."/>
        </authorList>
    </citation>
    <scope>NUCLEOTIDE SEQUENCE [LARGE SCALE GENOMIC DNA]</scope>
    <source>
        <strain evidence="2 4">BS2976</strain>
    </source>
</reference>
<name>A0A1H1AES5_9PSED</name>
<dbReference type="Gene3D" id="2.40.50.140">
    <property type="entry name" value="Nucleic acid-binding proteins"/>
    <property type="match status" value="1"/>
</dbReference>
<protein>
    <submittedName>
        <fullName evidence="2">Cold shock protein (Beta-ribbon, CspA family)</fullName>
    </submittedName>
    <submittedName>
        <fullName evidence="3">Cold-shock protein</fullName>
    </submittedName>
</protein>
<organism evidence="3 5">
    <name type="scientific">Pseudomonas grimontii</name>
    <dbReference type="NCBI Taxonomy" id="129847"/>
    <lineage>
        <taxon>Bacteria</taxon>
        <taxon>Pseudomonadati</taxon>
        <taxon>Pseudomonadota</taxon>
        <taxon>Gammaproteobacteria</taxon>
        <taxon>Pseudomonadales</taxon>
        <taxon>Pseudomonadaceae</taxon>
        <taxon>Pseudomonas</taxon>
    </lineage>
</organism>
<dbReference type="AlphaFoldDB" id="A0A1H1AES5"/>
<dbReference type="PROSITE" id="PS51857">
    <property type="entry name" value="CSD_2"/>
    <property type="match status" value="1"/>
</dbReference>
<evidence type="ECO:0000313" key="2">
    <source>
        <dbReference type="EMBL" id="SDQ38080.1"/>
    </source>
</evidence>
<evidence type="ECO:0000313" key="3">
    <source>
        <dbReference type="EMBL" id="TWR65330.1"/>
    </source>
</evidence>
<reference evidence="3 5" key="2">
    <citation type="submission" date="2019-06" db="EMBL/GenBank/DDBJ databases">
        <title>Pseudomonas bimorpha sp. nov. isolated from bovine raw milk and skim milk concentrate.</title>
        <authorList>
            <person name="Hofmann K."/>
            <person name="Huptas C."/>
            <person name="Doll E."/>
            <person name="Scherer S."/>
            <person name="Wenning M."/>
        </authorList>
    </citation>
    <scope>NUCLEOTIDE SEQUENCE [LARGE SCALE GENOMIC DNA]</scope>
    <source>
        <strain evidence="3 5">DSM 17515</strain>
    </source>
</reference>
<dbReference type="OrthoDB" id="7014148at2"/>
<dbReference type="EMBL" id="FNKM01000002">
    <property type="protein sequence ID" value="SDQ38080.1"/>
    <property type="molecule type" value="Genomic_DNA"/>
</dbReference>
<evidence type="ECO:0000259" key="1">
    <source>
        <dbReference type="PROSITE" id="PS51857"/>
    </source>
</evidence>
<dbReference type="EMBL" id="VFES01000009">
    <property type="protein sequence ID" value="TWR65330.1"/>
    <property type="molecule type" value="Genomic_DNA"/>
</dbReference>
<proteinExistence type="predicted"/>
<accession>A0A1H1AES5</accession>
<gene>
    <name evidence="3" type="ORF">FIV39_15650</name>
    <name evidence="2" type="ORF">SAMN04490186_0273</name>
</gene>
<dbReference type="InterPro" id="IPR002059">
    <property type="entry name" value="CSP_DNA-bd"/>
</dbReference>
<dbReference type="RefSeq" id="WP_090399994.1">
    <property type="nucleotide sequence ID" value="NZ_FNKM01000002.1"/>
</dbReference>
<dbReference type="SUPFAM" id="SSF50249">
    <property type="entry name" value="Nucleic acid-binding proteins"/>
    <property type="match status" value="1"/>
</dbReference>
<dbReference type="Proteomes" id="UP000317267">
    <property type="component" value="Unassembled WGS sequence"/>
</dbReference>
<comment type="caution">
    <text evidence="3">The sequence shown here is derived from an EMBL/GenBank/DDBJ whole genome shotgun (WGS) entry which is preliminary data.</text>
</comment>
<dbReference type="Proteomes" id="UP000198740">
    <property type="component" value="Unassembled WGS sequence"/>
</dbReference>
<dbReference type="InterPro" id="IPR012340">
    <property type="entry name" value="NA-bd_OB-fold"/>
</dbReference>
<sequence length="66" mass="7174">MQLFIGRVKAYDPQTGKGSIAPDDGGDDVSVDLRSSGGYMLLEGLKVSFRMIHRPDGIYACDVKLI</sequence>